<dbReference type="PANTHER" id="PTHR42921">
    <property type="entry name" value="ACETOACETYL-COA SYNTHETASE"/>
    <property type="match status" value="1"/>
</dbReference>
<evidence type="ECO:0000256" key="1">
    <source>
        <dbReference type="ARBA" id="ARBA00006432"/>
    </source>
</evidence>
<name>A0A2P2E288_9LEPT</name>
<dbReference type="PANTHER" id="PTHR42921:SF1">
    <property type="entry name" value="ACETOACETYL-COA SYNTHETASE"/>
    <property type="match status" value="1"/>
</dbReference>
<keyword evidence="4" id="KW-0067">ATP-binding</keyword>
<evidence type="ECO:0000256" key="2">
    <source>
        <dbReference type="ARBA" id="ARBA00022598"/>
    </source>
</evidence>
<keyword evidence="8" id="KW-1185">Reference proteome</keyword>
<keyword evidence="2 7" id="KW-0436">Ligase</keyword>
<dbReference type="Gene3D" id="3.40.50.12780">
    <property type="entry name" value="N-terminal domain of ligase-like"/>
    <property type="match status" value="1"/>
</dbReference>
<evidence type="ECO:0000256" key="3">
    <source>
        <dbReference type="ARBA" id="ARBA00022741"/>
    </source>
</evidence>
<dbReference type="GO" id="GO:0030729">
    <property type="term" value="F:acetoacetate-CoA ligase activity"/>
    <property type="evidence" value="ECO:0007669"/>
    <property type="project" value="InterPro"/>
</dbReference>
<dbReference type="Pfam" id="PF00501">
    <property type="entry name" value="AMP-binding"/>
    <property type="match status" value="1"/>
</dbReference>
<dbReference type="GO" id="GO:0005524">
    <property type="term" value="F:ATP binding"/>
    <property type="evidence" value="ECO:0007669"/>
    <property type="project" value="UniProtKB-KW"/>
</dbReference>
<evidence type="ECO:0000259" key="6">
    <source>
        <dbReference type="Pfam" id="PF16177"/>
    </source>
</evidence>
<evidence type="ECO:0000313" key="7">
    <source>
        <dbReference type="EMBL" id="GBF51015.1"/>
    </source>
</evidence>
<dbReference type="InterPro" id="IPR032387">
    <property type="entry name" value="ACAS_N"/>
</dbReference>
<comment type="similarity">
    <text evidence="1">Belongs to the ATP-dependent AMP-binding enzyme family.</text>
</comment>
<comment type="caution">
    <text evidence="7">The sequence shown here is derived from an EMBL/GenBank/DDBJ whole genome shotgun (WGS) entry which is preliminary data.</text>
</comment>
<proteinExistence type="inferred from homology"/>
<dbReference type="Proteomes" id="UP000245133">
    <property type="component" value="Unassembled WGS sequence"/>
</dbReference>
<reference evidence="7 8" key="1">
    <citation type="submission" date="2018-02" db="EMBL/GenBank/DDBJ databases">
        <title>Novel Leptospira species isolated from soil and water in Japan.</title>
        <authorList>
            <person name="Nakao R."/>
            <person name="Masuzawa T."/>
        </authorList>
    </citation>
    <scope>NUCLEOTIDE SEQUENCE [LARGE SCALE GENOMIC DNA]</scope>
    <source>
        <strain evidence="7 8">YH101</strain>
    </source>
</reference>
<dbReference type="Gene3D" id="3.30.300.30">
    <property type="match status" value="1"/>
</dbReference>
<evidence type="ECO:0000256" key="4">
    <source>
        <dbReference type="ARBA" id="ARBA00022840"/>
    </source>
</evidence>
<dbReference type="InterPro" id="IPR045851">
    <property type="entry name" value="AMP-bd_C_sf"/>
</dbReference>
<organism evidence="7 8">
    <name type="scientific">Leptospira ryugenii</name>
    <dbReference type="NCBI Taxonomy" id="1917863"/>
    <lineage>
        <taxon>Bacteria</taxon>
        <taxon>Pseudomonadati</taxon>
        <taxon>Spirochaetota</taxon>
        <taxon>Spirochaetia</taxon>
        <taxon>Leptospirales</taxon>
        <taxon>Leptospiraceae</taxon>
        <taxon>Leptospira</taxon>
    </lineage>
</organism>
<feature type="domain" description="Acetyl-coenzyme A synthetase N-terminal" evidence="6">
    <location>
        <begin position="18"/>
        <end position="74"/>
    </location>
</feature>
<dbReference type="GO" id="GO:0006629">
    <property type="term" value="P:lipid metabolic process"/>
    <property type="evidence" value="ECO:0007669"/>
    <property type="project" value="InterPro"/>
</dbReference>
<dbReference type="InterPro" id="IPR020845">
    <property type="entry name" value="AMP-binding_CS"/>
</dbReference>
<sequence length="634" mass="71550">MDIQKSIEAKEKISFASYEAFHTWSVDHIELFWKYFADFAQVRWRKKGTEVLSHSNTFWNHQWFPGSQINFAENLLERGNSQSVAIHFRREDGVSQSLTYAELKQMVMNVSSLFKQLGVQKGDRVCGLVPNSPIATIAMLAATSLGAVWSSASPDFGAKGILDRFEQIEPKVMITIDEYLFKGKRISILDKVVEVSQRLSSRGKNYKATIISSFLGERIDVNGIALPLLWEEIPQSSDALAYEPIYFSDPVYIMFSSGTTGLPKCIVQGPGVLLNQMKELMLHCDIKSRDRFFYYTTCGWMMWNWSQAVLSLGATLYQFDGNPFHETWRDLWAWLDQEQVNIFGTSAKYLSVLEGEKAKPKSEFSLSSLRLLLSTGSPLFASGFRYVYDSIKADLHLASISGGTDLNGCFVLGNPNLAVYEGEIQCAGLAMDVQIYSESGEAISSEKGELVCRRPFPSMPLYFWNDPDSSKYKQAYFDRFTNIWCHGDFAEKTNQGGYIIYGRSDATLNPGGVRIGTADIYSVLETIPEVKDSVIIGQDWNDDVRVVLFVKLVHPNILDEALKRKIQTLIRDQTSPRHVPQIILEVPDVPYTINGKKVELAVKQIVQGIEVKNRNALANPECLVHFANRLELQK</sequence>
<dbReference type="NCBIfam" id="TIGR01217">
    <property type="entry name" value="ac_ac_CoA_syn"/>
    <property type="match status" value="1"/>
</dbReference>
<dbReference type="InterPro" id="IPR005914">
    <property type="entry name" value="Acac_CoA_synth"/>
</dbReference>
<dbReference type="PROSITE" id="PS00455">
    <property type="entry name" value="AMP_BINDING"/>
    <property type="match status" value="1"/>
</dbReference>
<evidence type="ECO:0000259" key="5">
    <source>
        <dbReference type="Pfam" id="PF00501"/>
    </source>
</evidence>
<protein>
    <submittedName>
        <fullName evidence="7">Acetoacetate-CoA ligase</fullName>
    </submittedName>
</protein>
<feature type="domain" description="AMP-dependent synthetase/ligase" evidence="5">
    <location>
        <begin position="82"/>
        <end position="456"/>
    </location>
</feature>
<evidence type="ECO:0000313" key="8">
    <source>
        <dbReference type="Proteomes" id="UP000245133"/>
    </source>
</evidence>
<dbReference type="EMBL" id="BFBB01000008">
    <property type="protein sequence ID" value="GBF51015.1"/>
    <property type="molecule type" value="Genomic_DNA"/>
</dbReference>
<keyword evidence="3" id="KW-0547">Nucleotide-binding</keyword>
<dbReference type="Pfam" id="PF16177">
    <property type="entry name" value="ACAS_N"/>
    <property type="match status" value="1"/>
</dbReference>
<dbReference type="NCBIfam" id="NF002937">
    <property type="entry name" value="PRK03584.1"/>
    <property type="match status" value="1"/>
</dbReference>
<dbReference type="AlphaFoldDB" id="A0A2P2E288"/>
<dbReference type="SUPFAM" id="SSF56801">
    <property type="entry name" value="Acetyl-CoA synthetase-like"/>
    <property type="match status" value="1"/>
</dbReference>
<gene>
    <name evidence="7" type="ORF">LPTSP4_25460</name>
</gene>
<dbReference type="InterPro" id="IPR042099">
    <property type="entry name" value="ANL_N_sf"/>
</dbReference>
<dbReference type="InterPro" id="IPR000873">
    <property type="entry name" value="AMP-dep_synth/lig_dom"/>
</dbReference>
<accession>A0A2P2E288</accession>